<dbReference type="AlphaFoldDB" id="A0AAN3M6J9"/>
<keyword evidence="1" id="KW-1133">Transmembrane helix</keyword>
<keyword evidence="1" id="KW-0812">Transmembrane</keyword>
<sequence>MELTGRFRAKIYSYSVVFLSVTIILLDIDPMKLPQSCWRELKLRREGVNN</sequence>
<evidence type="ECO:0000313" key="2">
    <source>
        <dbReference type="EMBL" id="EFU33256.1"/>
    </source>
</evidence>
<dbReference type="Proteomes" id="UP000005056">
    <property type="component" value="Unassembled WGS sequence"/>
</dbReference>
<reference evidence="2 3" key="1">
    <citation type="submission" date="2010-09" db="EMBL/GenBank/DDBJ databases">
        <authorList>
            <person name="Weinstock G."/>
            <person name="Sodergren E."/>
            <person name="Clifton S."/>
            <person name="Fulton L."/>
            <person name="Fulton B."/>
            <person name="Courtney L."/>
            <person name="Fronick C."/>
            <person name="Harrison M."/>
            <person name="Strong C."/>
            <person name="Farmer C."/>
            <person name="Delahaunty K."/>
            <person name="Markovic C."/>
            <person name="Hall O."/>
            <person name="Minx P."/>
            <person name="Tomlinson C."/>
            <person name="Mitreva M."/>
            <person name="Hou S."/>
            <person name="Chen J."/>
            <person name="Wollam A."/>
            <person name="Pepin K.H."/>
            <person name="Johnson M."/>
            <person name="Bhonagiri V."/>
            <person name="Zhang X."/>
            <person name="Suruliraj S."/>
            <person name="Warren W."/>
            <person name="Chinwalla A."/>
            <person name="Mardis E.R."/>
            <person name="Wilson R.K."/>
        </authorList>
    </citation>
    <scope>NUCLEOTIDE SEQUENCE [LARGE SCALE GENOMIC DNA]</scope>
    <source>
        <strain evidence="2 3">MS 85-1</strain>
    </source>
</reference>
<accession>A0AAN3M6J9</accession>
<evidence type="ECO:0008006" key="4">
    <source>
        <dbReference type="Google" id="ProtNLM"/>
    </source>
</evidence>
<comment type="caution">
    <text evidence="2">The sequence shown here is derived from an EMBL/GenBank/DDBJ whole genome shotgun (WGS) entry which is preliminary data.</text>
</comment>
<evidence type="ECO:0000256" key="1">
    <source>
        <dbReference type="SAM" id="Phobius"/>
    </source>
</evidence>
<protein>
    <recommendedName>
        <fullName evidence="4">Transmembrane protein</fullName>
    </recommendedName>
</protein>
<dbReference type="EMBL" id="ADWQ01000037">
    <property type="protein sequence ID" value="EFU33256.1"/>
    <property type="molecule type" value="Genomic_DNA"/>
</dbReference>
<proteinExistence type="predicted"/>
<name>A0AAN3M6J9_ECOLX</name>
<evidence type="ECO:0000313" key="3">
    <source>
        <dbReference type="Proteomes" id="UP000005056"/>
    </source>
</evidence>
<feature type="transmembrane region" description="Helical" evidence="1">
    <location>
        <begin position="12"/>
        <end position="29"/>
    </location>
</feature>
<keyword evidence="1" id="KW-0472">Membrane</keyword>
<gene>
    <name evidence="2" type="ORF">HMPREF9350_04910</name>
</gene>
<organism evidence="2 3">
    <name type="scientific">Escherichia coli MS 85-1</name>
    <dbReference type="NCBI Taxonomy" id="679202"/>
    <lineage>
        <taxon>Bacteria</taxon>
        <taxon>Pseudomonadati</taxon>
        <taxon>Pseudomonadota</taxon>
        <taxon>Gammaproteobacteria</taxon>
        <taxon>Enterobacterales</taxon>
        <taxon>Enterobacteriaceae</taxon>
        <taxon>Escherichia</taxon>
    </lineage>
</organism>